<feature type="region of interest" description="Disordered" evidence="1">
    <location>
        <begin position="58"/>
        <end position="83"/>
    </location>
</feature>
<evidence type="ECO:0000256" key="1">
    <source>
        <dbReference type="SAM" id="MobiDB-lite"/>
    </source>
</evidence>
<dbReference type="Proteomes" id="UP001178507">
    <property type="component" value="Unassembled WGS sequence"/>
</dbReference>
<sequence>MSAPSTLLRASSCEPARVVDRESEEEEEQELSEQVARLADRAALLTSSRLTSPASAAAAPIVPSPAPGPAPSAATVGIAMSPGSLPGSRGHPELCRRPCLHFFSRQGCQREADCVYCHLPHPQRAVSLDKRSRELVAALAPRSLLALLLPLLRARVEAMADGRGSAALCQRARAFVLALEQEAVQLGPPPVPLAESQLKIMKLLKLMTLAMLMGLIVTQPEASTPHIFAGWRGALLPRWPFWPKRRWKTYAGSEGEECARVDAMAVDAMDGRGSAALCQRARAFLLALEQEAAQLGPPPTPLVVKRLKLMTLAMLMGLIARCPAPSVALLAKDALEDMRLL</sequence>
<name>A0AA36NEV6_9DINO</name>
<evidence type="ECO:0000313" key="2">
    <source>
        <dbReference type="EMBL" id="CAJ1404497.1"/>
    </source>
</evidence>
<organism evidence="2 3">
    <name type="scientific">Effrenium voratum</name>
    <dbReference type="NCBI Taxonomy" id="2562239"/>
    <lineage>
        <taxon>Eukaryota</taxon>
        <taxon>Sar</taxon>
        <taxon>Alveolata</taxon>
        <taxon>Dinophyceae</taxon>
        <taxon>Suessiales</taxon>
        <taxon>Symbiodiniaceae</taxon>
        <taxon>Effrenium</taxon>
    </lineage>
</organism>
<evidence type="ECO:0000313" key="3">
    <source>
        <dbReference type="Proteomes" id="UP001178507"/>
    </source>
</evidence>
<evidence type="ECO:0008006" key="4">
    <source>
        <dbReference type="Google" id="ProtNLM"/>
    </source>
</evidence>
<accession>A0AA36NEV6</accession>
<comment type="caution">
    <text evidence="2">The sequence shown here is derived from an EMBL/GenBank/DDBJ whole genome shotgun (WGS) entry which is preliminary data.</text>
</comment>
<keyword evidence="3" id="KW-1185">Reference proteome</keyword>
<dbReference type="EMBL" id="CAUJNA010003545">
    <property type="protein sequence ID" value="CAJ1404497.1"/>
    <property type="molecule type" value="Genomic_DNA"/>
</dbReference>
<reference evidence="2" key="1">
    <citation type="submission" date="2023-08" db="EMBL/GenBank/DDBJ databases">
        <authorList>
            <person name="Chen Y."/>
            <person name="Shah S."/>
            <person name="Dougan E. K."/>
            <person name="Thang M."/>
            <person name="Chan C."/>
        </authorList>
    </citation>
    <scope>NUCLEOTIDE SEQUENCE</scope>
</reference>
<feature type="compositionally biased region" description="Acidic residues" evidence="1">
    <location>
        <begin position="22"/>
        <end position="31"/>
    </location>
</feature>
<proteinExistence type="predicted"/>
<protein>
    <recommendedName>
        <fullName evidence="4">C3H1-type domain-containing protein</fullName>
    </recommendedName>
</protein>
<gene>
    <name evidence="2" type="ORF">EVOR1521_LOCUS26925</name>
</gene>
<dbReference type="AlphaFoldDB" id="A0AA36NEV6"/>
<feature type="region of interest" description="Disordered" evidence="1">
    <location>
        <begin position="1"/>
        <end position="35"/>
    </location>
</feature>